<feature type="region of interest" description="Disordered" evidence="1">
    <location>
        <begin position="1"/>
        <end position="81"/>
    </location>
</feature>
<reference evidence="2 3" key="1">
    <citation type="submission" date="2019-05" db="EMBL/GenBank/DDBJ databases">
        <title>Panacibacter sp. strain 17mud1-8 Genome sequencing and assembly.</title>
        <authorList>
            <person name="Chhetri G."/>
        </authorList>
    </citation>
    <scope>NUCLEOTIDE SEQUENCE [LARGE SCALE GENOMIC DNA]</scope>
    <source>
        <strain evidence="2 3">17mud1-8</strain>
    </source>
</reference>
<comment type="caution">
    <text evidence="2">The sequence shown here is derived from an EMBL/GenBank/DDBJ whole genome shotgun (WGS) entry which is preliminary data.</text>
</comment>
<dbReference type="EMBL" id="SZQL01000003">
    <property type="protein sequence ID" value="TKK70281.1"/>
    <property type="molecule type" value="Genomic_DNA"/>
</dbReference>
<dbReference type="RefSeq" id="WP_137260826.1">
    <property type="nucleotide sequence ID" value="NZ_SZQL01000003.1"/>
</dbReference>
<gene>
    <name evidence="2" type="ORF">FC093_05905</name>
</gene>
<dbReference type="Pfam" id="PF11272">
    <property type="entry name" value="DUF3072"/>
    <property type="match status" value="1"/>
</dbReference>
<sequence length="81" mass="9087">MAKNEKNQVSQANTNISGSNTQKDPDEWTTSDEPMTGAQKSYLKTLSDEANEEFDENLTKAEASRRIDELQHKTGRGLNNQ</sequence>
<feature type="compositionally biased region" description="Polar residues" evidence="1">
    <location>
        <begin position="7"/>
        <end position="22"/>
    </location>
</feature>
<protein>
    <submittedName>
        <fullName evidence="2">DUF3072 domain-containing protein</fullName>
    </submittedName>
</protein>
<dbReference type="InterPro" id="IPR021425">
    <property type="entry name" value="DUF3072"/>
</dbReference>
<evidence type="ECO:0000256" key="1">
    <source>
        <dbReference type="SAM" id="MobiDB-lite"/>
    </source>
</evidence>
<dbReference type="AlphaFoldDB" id="A0A4U3L506"/>
<evidence type="ECO:0000313" key="3">
    <source>
        <dbReference type="Proteomes" id="UP000305848"/>
    </source>
</evidence>
<dbReference type="OrthoDB" id="9811751at2"/>
<proteinExistence type="predicted"/>
<organism evidence="2 3">
    <name type="scientific">Ilyomonas limi</name>
    <dbReference type="NCBI Taxonomy" id="2575867"/>
    <lineage>
        <taxon>Bacteria</taxon>
        <taxon>Pseudomonadati</taxon>
        <taxon>Bacteroidota</taxon>
        <taxon>Chitinophagia</taxon>
        <taxon>Chitinophagales</taxon>
        <taxon>Chitinophagaceae</taxon>
        <taxon>Ilyomonas</taxon>
    </lineage>
</organism>
<accession>A0A4U3L506</accession>
<evidence type="ECO:0000313" key="2">
    <source>
        <dbReference type="EMBL" id="TKK70281.1"/>
    </source>
</evidence>
<name>A0A4U3L506_9BACT</name>
<keyword evidence="3" id="KW-1185">Reference proteome</keyword>
<dbReference type="Proteomes" id="UP000305848">
    <property type="component" value="Unassembled WGS sequence"/>
</dbReference>
<feature type="compositionally biased region" description="Basic and acidic residues" evidence="1">
    <location>
        <begin position="57"/>
        <end position="72"/>
    </location>
</feature>